<organism evidence="2 3">
    <name type="scientific">Lates calcarifer</name>
    <name type="common">Barramundi</name>
    <name type="synonym">Holocentrus calcarifer</name>
    <dbReference type="NCBI Taxonomy" id="8187"/>
    <lineage>
        <taxon>Eukaryota</taxon>
        <taxon>Metazoa</taxon>
        <taxon>Chordata</taxon>
        <taxon>Craniata</taxon>
        <taxon>Vertebrata</taxon>
        <taxon>Euteleostomi</taxon>
        <taxon>Actinopterygii</taxon>
        <taxon>Neopterygii</taxon>
        <taxon>Teleostei</taxon>
        <taxon>Neoteleostei</taxon>
        <taxon>Acanthomorphata</taxon>
        <taxon>Carangaria</taxon>
        <taxon>Carangaria incertae sedis</taxon>
        <taxon>Centropomidae</taxon>
        <taxon>Lates</taxon>
    </lineage>
</organism>
<dbReference type="Gene3D" id="3.40.47.10">
    <property type="match status" value="1"/>
</dbReference>
<dbReference type="STRING" id="8187.ENSLCAP00010052663"/>
<reference evidence="2" key="2">
    <citation type="submission" date="2025-08" db="UniProtKB">
        <authorList>
            <consortium name="Ensembl"/>
        </authorList>
    </citation>
    <scope>IDENTIFICATION</scope>
</reference>
<dbReference type="GO" id="GO:0016746">
    <property type="term" value="F:acyltransferase activity"/>
    <property type="evidence" value="ECO:0007669"/>
    <property type="project" value="InterPro"/>
</dbReference>
<accession>A0A4W6FQ04</accession>
<evidence type="ECO:0000259" key="1">
    <source>
        <dbReference type="Pfam" id="PF00109"/>
    </source>
</evidence>
<dbReference type="Proteomes" id="UP000314980">
    <property type="component" value="Unassembled WGS sequence"/>
</dbReference>
<keyword evidence="3" id="KW-1185">Reference proteome</keyword>
<proteinExistence type="predicted"/>
<dbReference type="Ensembl" id="ENSLCAT00010054024.1">
    <property type="protein sequence ID" value="ENSLCAP00010052663.1"/>
    <property type="gene ID" value="ENSLCAG00010024511.1"/>
</dbReference>
<sequence>MSALPLSCWAKLQWRSHTIRALLQKTTCIYPNQDSRRHSSGQQRRRVVITGIGLVCPLGTGTALPWDHLIQAQSGIVALDSEEYKTVPCKVAALVSRGTEEEPGRLFHQRSHRTSAWGCGGPGGCVHCSGLLPWGPAPHSQPGPHRATF</sequence>
<dbReference type="InterPro" id="IPR016039">
    <property type="entry name" value="Thiolase-like"/>
</dbReference>
<name>A0A4W6FQ04_LATCA</name>
<dbReference type="SUPFAM" id="SSF53901">
    <property type="entry name" value="Thiolase-like"/>
    <property type="match status" value="1"/>
</dbReference>
<dbReference type="Pfam" id="PF00109">
    <property type="entry name" value="ketoacyl-synt"/>
    <property type="match status" value="1"/>
</dbReference>
<dbReference type="InterPro" id="IPR014030">
    <property type="entry name" value="Ketoacyl_synth_N"/>
</dbReference>
<reference evidence="3" key="1">
    <citation type="submission" date="2015-09" db="EMBL/GenBank/DDBJ databases">
        <authorList>
            <person name="Sai Rama Sridatta P."/>
        </authorList>
    </citation>
    <scope>NUCLEOTIDE SEQUENCE [LARGE SCALE GENOMIC DNA]</scope>
</reference>
<dbReference type="GeneTree" id="ENSGT00960000189415"/>
<evidence type="ECO:0000313" key="2">
    <source>
        <dbReference type="Ensembl" id="ENSLCAP00010052663.1"/>
    </source>
</evidence>
<protein>
    <recommendedName>
        <fullName evidence="1">Beta-ketoacyl synthase-like N-terminal domain-containing protein</fullName>
    </recommendedName>
</protein>
<evidence type="ECO:0000313" key="3">
    <source>
        <dbReference type="Proteomes" id="UP000314980"/>
    </source>
</evidence>
<dbReference type="InParanoid" id="A0A4W6FQ04"/>
<feature type="domain" description="Beta-ketoacyl synthase-like N-terminal" evidence="1">
    <location>
        <begin position="45"/>
        <end position="92"/>
    </location>
</feature>
<dbReference type="AlphaFoldDB" id="A0A4W6FQ04"/>
<reference evidence="2" key="3">
    <citation type="submission" date="2025-09" db="UniProtKB">
        <authorList>
            <consortium name="Ensembl"/>
        </authorList>
    </citation>
    <scope>IDENTIFICATION</scope>
</reference>